<dbReference type="EMBL" id="SRLO01001526">
    <property type="protein sequence ID" value="TNN37151.1"/>
    <property type="molecule type" value="Genomic_DNA"/>
</dbReference>
<comment type="caution">
    <text evidence="2">The sequence shown here is derived from an EMBL/GenBank/DDBJ whole genome shotgun (WGS) entry which is preliminary data.</text>
</comment>
<reference evidence="2 3" key="1">
    <citation type="submission" date="2019-03" db="EMBL/GenBank/DDBJ databases">
        <title>First draft genome of Liparis tanakae, snailfish: a comprehensive survey of snailfish specific genes.</title>
        <authorList>
            <person name="Kim W."/>
            <person name="Song I."/>
            <person name="Jeong J.-H."/>
            <person name="Kim D."/>
            <person name="Kim S."/>
            <person name="Ryu S."/>
            <person name="Song J.Y."/>
            <person name="Lee S.K."/>
        </authorList>
    </citation>
    <scope>NUCLEOTIDE SEQUENCE [LARGE SCALE GENOMIC DNA]</scope>
    <source>
        <tissue evidence="2">Muscle</tissue>
    </source>
</reference>
<accession>A0A4Z2F8K7</accession>
<evidence type="ECO:0000256" key="1">
    <source>
        <dbReference type="SAM" id="MobiDB-lite"/>
    </source>
</evidence>
<evidence type="ECO:0000313" key="3">
    <source>
        <dbReference type="Proteomes" id="UP000314294"/>
    </source>
</evidence>
<feature type="compositionally biased region" description="Basic and acidic residues" evidence="1">
    <location>
        <begin position="135"/>
        <end position="146"/>
    </location>
</feature>
<feature type="region of interest" description="Disordered" evidence="1">
    <location>
        <begin position="135"/>
        <end position="154"/>
    </location>
</feature>
<sequence>MMTRASHCDRSACLTSSRAWFWCSDNGEREELSRTFRGRAPQQGQRGVLPSLAASGVGRRVLLDRRDPKAPLHPLPRHAGAHPAAPERVEVGCEVGADVRVARPFASSSTSTSSTSSSAAVRAASDAVRQVERHLRATGRRADPLDRQGALRQAHRVPDPVVERVGELPVEDAGWVRAAVEPRDGEDGGGSPVQSLSLVTGGGNRSGGAAAA</sequence>
<feature type="region of interest" description="Disordered" evidence="1">
    <location>
        <begin position="181"/>
        <end position="212"/>
    </location>
</feature>
<protein>
    <submittedName>
        <fullName evidence="2">Uncharacterized protein</fullName>
    </submittedName>
</protein>
<keyword evidence="3" id="KW-1185">Reference proteome</keyword>
<name>A0A4Z2F8K7_9TELE</name>
<organism evidence="2 3">
    <name type="scientific">Liparis tanakae</name>
    <name type="common">Tanaka's snailfish</name>
    <dbReference type="NCBI Taxonomy" id="230148"/>
    <lineage>
        <taxon>Eukaryota</taxon>
        <taxon>Metazoa</taxon>
        <taxon>Chordata</taxon>
        <taxon>Craniata</taxon>
        <taxon>Vertebrata</taxon>
        <taxon>Euteleostomi</taxon>
        <taxon>Actinopterygii</taxon>
        <taxon>Neopterygii</taxon>
        <taxon>Teleostei</taxon>
        <taxon>Neoteleostei</taxon>
        <taxon>Acanthomorphata</taxon>
        <taxon>Eupercaria</taxon>
        <taxon>Perciformes</taxon>
        <taxon>Cottioidei</taxon>
        <taxon>Cottales</taxon>
        <taxon>Liparidae</taxon>
        <taxon>Liparis</taxon>
    </lineage>
</organism>
<dbReference type="AlphaFoldDB" id="A0A4Z2F8K7"/>
<feature type="compositionally biased region" description="Low complexity" evidence="1">
    <location>
        <begin position="106"/>
        <end position="125"/>
    </location>
</feature>
<proteinExistence type="predicted"/>
<dbReference type="Proteomes" id="UP000314294">
    <property type="component" value="Unassembled WGS sequence"/>
</dbReference>
<gene>
    <name evidence="2" type="ORF">EYF80_052674</name>
</gene>
<evidence type="ECO:0000313" key="2">
    <source>
        <dbReference type="EMBL" id="TNN37151.1"/>
    </source>
</evidence>
<feature type="region of interest" description="Disordered" evidence="1">
    <location>
        <begin position="105"/>
        <end position="125"/>
    </location>
</feature>